<feature type="non-terminal residue" evidence="2">
    <location>
        <position position="102"/>
    </location>
</feature>
<proteinExistence type="predicted"/>
<dbReference type="InterPro" id="IPR005625">
    <property type="entry name" value="PepSY-ass_TM"/>
</dbReference>
<accession>A0A7V8NLR3</accession>
<dbReference type="Proteomes" id="UP000567293">
    <property type="component" value="Unassembled WGS sequence"/>
</dbReference>
<comment type="caution">
    <text evidence="2">The sequence shown here is derived from an EMBL/GenBank/DDBJ whole genome shotgun (WGS) entry which is preliminary data.</text>
</comment>
<evidence type="ECO:0000313" key="3">
    <source>
        <dbReference type="Proteomes" id="UP000567293"/>
    </source>
</evidence>
<dbReference type="PANTHER" id="PTHR34219">
    <property type="entry name" value="IRON-REGULATED INNER MEMBRANE PROTEIN-RELATED"/>
    <property type="match status" value="1"/>
</dbReference>
<gene>
    <name evidence="2" type="ORF">HRJ53_01630</name>
</gene>
<dbReference type="AlphaFoldDB" id="A0A7V8NLR3"/>
<sequence>MTFREQLVRRPQSVWLRRALFQAHLWTGIGVGLYIFAVSVSGSAVVFRNAIYERFGAKPLMVAAQGNRLAPSQLRAAVQKTYPRYHISYIWPNKNPKQAVEV</sequence>
<feature type="transmembrane region" description="Helical" evidence="1">
    <location>
        <begin position="25"/>
        <end position="47"/>
    </location>
</feature>
<dbReference type="Pfam" id="PF03929">
    <property type="entry name" value="PepSY_TM"/>
    <property type="match status" value="1"/>
</dbReference>
<evidence type="ECO:0000313" key="2">
    <source>
        <dbReference type="EMBL" id="MBA0083674.1"/>
    </source>
</evidence>
<reference evidence="2" key="1">
    <citation type="submission" date="2020-06" db="EMBL/GenBank/DDBJ databases">
        <title>Legume-microbial interactions unlock mineral nutrients during tropical forest succession.</title>
        <authorList>
            <person name="Epihov D.Z."/>
        </authorList>
    </citation>
    <scope>NUCLEOTIDE SEQUENCE [LARGE SCALE GENOMIC DNA]</scope>
    <source>
        <strain evidence="2">Pan2503</strain>
    </source>
</reference>
<keyword evidence="1" id="KW-1133">Transmembrane helix</keyword>
<keyword evidence="3" id="KW-1185">Reference proteome</keyword>
<keyword evidence="1" id="KW-0812">Transmembrane</keyword>
<evidence type="ECO:0000256" key="1">
    <source>
        <dbReference type="SAM" id="Phobius"/>
    </source>
</evidence>
<protein>
    <submittedName>
        <fullName evidence="2">PepSY domain-containing protein</fullName>
    </submittedName>
</protein>
<dbReference type="EMBL" id="JACDQQ010000166">
    <property type="protein sequence ID" value="MBA0083674.1"/>
    <property type="molecule type" value="Genomic_DNA"/>
</dbReference>
<organism evidence="2 3">
    <name type="scientific">Candidatus Acidiferrum panamense</name>
    <dbReference type="NCBI Taxonomy" id="2741543"/>
    <lineage>
        <taxon>Bacteria</taxon>
        <taxon>Pseudomonadati</taxon>
        <taxon>Acidobacteriota</taxon>
        <taxon>Terriglobia</taxon>
        <taxon>Candidatus Acidiferrales</taxon>
        <taxon>Candidatus Acidiferrum</taxon>
    </lineage>
</organism>
<name>A0A7V8NLR3_9BACT</name>
<keyword evidence="1" id="KW-0472">Membrane</keyword>